<sequence>MRSGRWPLFPALLASMTGCASRAILYASPDGRGTDCTESRPCDLAGAQARARDLATDTSDDITVQLLEGTYRLARAWTFGPEDSGAAGRRIVWQAAPGAHPTIHGGVRATGFVRIDEARNVWRAKAPAGASGRQMWVDGVRADRARTAHGAIAFTPTARGLSTVNGDTTFRAWTFRPGIEVMNDHQWKHLRCPVVGIEPTTDTVPVPHDPENEGGPFPTPSREGTTLVMEPTCWRINMLSPLRPGFPFHGSGMPRMDNATWVEGAKELLGTPGQFWFDSSAGDLYYVPRPGEDLTKADVELPLADGLLHVKGTPGHLTPVNDDDASAVYGGAWQHFGQRGHGDFRDDVTATQSRDAVATITFTGTGLDVLGERNADQDSIEAVVQDDATGAVVRQDTADTASPDRVAQQVVYSVAGLPKAKYRLTLRKHSTEPTWLVLDGYVVLPEPLQTVHDLAFRGLTFAYAAWSEPDRGGYIDNQAGNLWDPATGLPRHIPGAIAVRRGQRIEFADNTFTHLGGAGVELADGTQDSSIVGNRIDDVSGGGLLAGEVDDYYLNDTQTTRMTRGNTLSNNAVTNTGVDYHDTVGIWVGHARRTTVAHNLVAHASYTGISLGWGWGWASTCEQQKADKPNQPCRRGTLWSGANRIVGNRIYDVMRTLVDGGPIYTLGGQRILDGIVPEESGNAVSTAASCFHMLYHDEGSSYWRTHDNVVFNTGGHWLGIWLRTAHDNQIGADGTNYTDNPEKHGDWGSNNTIQPAQVLPFGEWPAAAQSILAQSGLEPAYRALAPRSNFVNDPDDGPLYSSDARSRQWQTSTFRSYGDFGGDVHYATADGAAVRFPFTGTGISVFGERNADQGEVEVYVDGTSRGRIDTSAPSRQVRQEIFAVHGLASAPHTLTVVKRSGSYATIDAFQLD</sequence>
<dbReference type="Proteomes" id="UP001374803">
    <property type="component" value="Chromosome"/>
</dbReference>
<reference evidence="4" key="1">
    <citation type="submission" date="2021-12" db="EMBL/GenBank/DDBJ databases">
        <title>Discovery of the Pendulisporaceae a myxobacterial family with distinct sporulation behavior and unique specialized metabolism.</title>
        <authorList>
            <person name="Garcia R."/>
            <person name="Popoff A."/>
            <person name="Bader C.D."/>
            <person name="Loehr J."/>
            <person name="Walesch S."/>
            <person name="Walt C."/>
            <person name="Boldt J."/>
            <person name="Bunk B."/>
            <person name="Haeckl F.J.F.P.J."/>
            <person name="Gunesch A.P."/>
            <person name="Birkelbach J."/>
            <person name="Nuebel U."/>
            <person name="Pietschmann T."/>
            <person name="Bach T."/>
            <person name="Mueller R."/>
        </authorList>
    </citation>
    <scope>NUCLEOTIDE SEQUENCE</scope>
    <source>
        <strain evidence="4">MSr11367</strain>
    </source>
</reference>
<dbReference type="PANTHER" id="PTHR36453:SF1">
    <property type="entry name" value="RIGHT HANDED BETA HELIX DOMAIN-CONTAINING PROTEIN"/>
    <property type="match status" value="1"/>
</dbReference>
<dbReference type="RefSeq" id="WP_394833983.1">
    <property type="nucleotide sequence ID" value="NZ_CP089929.1"/>
</dbReference>
<dbReference type="Pfam" id="PF13229">
    <property type="entry name" value="Beta_helix"/>
    <property type="match status" value="1"/>
</dbReference>
<dbReference type="InterPro" id="IPR011050">
    <property type="entry name" value="Pectin_lyase_fold/virulence"/>
</dbReference>
<dbReference type="Gene3D" id="2.60.120.260">
    <property type="entry name" value="Galactose-binding domain-like"/>
    <property type="match status" value="2"/>
</dbReference>
<feature type="region of interest" description="Disordered" evidence="1">
    <location>
        <begin position="205"/>
        <end position="225"/>
    </location>
</feature>
<dbReference type="Gene3D" id="2.160.20.10">
    <property type="entry name" value="Single-stranded right-handed beta-helix, Pectin lyase-like"/>
    <property type="match status" value="2"/>
</dbReference>
<feature type="signal peptide" evidence="2">
    <location>
        <begin position="1"/>
        <end position="22"/>
    </location>
</feature>
<protein>
    <recommendedName>
        <fullName evidence="3">Right handed beta helix domain-containing protein</fullName>
    </recommendedName>
</protein>
<keyword evidence="2" id="KW-0732">Signal</keyword>
<organism evidence="4 5">
    <name type="scientific">Pendulispora rubella</name>
    <dbReference type="NCBI Taxonomy" id="2741070"/>
    <lineage>
        <taxon>Bacteria</taxon>
        <taxon>Pseudomonadati</taxon>
        <taxon>Myxococcota</taxon>
        <taxon>Myxococcia</taxon>
        <taxon>Myxococcales</taxon>
        <taxon>Sorangiineae</taxon>
        <taxon>Pendulisporaceae</taxon>
        <taxon>Pendulispora</taxon>
    </lineage>
</organism>
<dbReference type="SMART" id="SM00710">
    <property type="entry name" value="PbH1"/>
    <property type="match status" value="5"/>
</dbReference>
<feature type="chain" id="PRO_5045624471" description="Right handed beta helix domain-containing protein" evidence="2">
    <location>
        <begin position="23"/>
        <end position="912"/>
    </location>
</feature>
<keyword evidence="5" id="KW-1185">Reference proteome</keyword>
<name>A0ABZ2L081_9BACT</name>
<proteinExistence type="predicted"/>
<evidence type="ECO:0000313" key="5">
    <source>
        <dbReference type="Proteomes" id="UP001374803"/>
    </source>
</evidence>
<accession>A0ABZ2L081</accession>
<evidence type="ECO:0000256" key="1">
    <source>
        <dbReference type="SAM" id="MobiDB-lite"/>
    </source>
</evidence>
<gene>
    <name evidence="4" type="ORF">LVJ94_46505</name>
</gene>
<dbReference type="EMBL" id="CP089983">
    <property type="protein sequence ID" value="WXB04344.1"/>
    <property type="molecule type" value="Genomic_DNA"/>
</dbReference>
<evidence type="ECO:0000313" key="4">
    <source>
        <dbReference type="EMBL" id="WXB04344.1"/>
    </source>
</evidence>
<evidence type="ECO:0000259" key="3">
    <source>
        <dbReference type="Pfam" id="PF13229"/>
    </source>
</evidence>
<dbReference type="InterPro" id="IPR039448">
    <property type="entry name" value="Beta_helix"/>
</dbReference>
<dbReference type="PROSITE" id="PS51257">
    <property type="entry name" value="PROKAR_LIPOPROTEIN"/>
    <property type="match status" value="1"/>
</dbReference>
<feature type="domain" description="Right handed beta helix" evidence="3">
    <location>
        <begin position="496"/>
        <end position="610"/>
    </location>
</feature>
<dbReference type="SUPFAM" id="SSF51126">
    <property type="entry name" value="Pectin lyase-like"/>
    <property type="match status" value="1"/>
</dbReference>
<dbReference type="PANTHER" id="PTHR36453">
    <property type="entry name" value="SECRETED PROTEIN-RELATED"/>
    <property type="match status" value="1"/>
</dbReference>
<evidence type="ECO:0000256" key="2">
    <source>
        <dbReference type="SAM" id="SignalP"/>
    </source>
</evidence>
<dbReference type="InterPro" id="IPR012334">
    <property type="entry name" value="Pectin_lyas_fold"/>
</dbReference>
<dbReference type="InterPro" id="IPR006626">
    <property type="entry name" value="PbH1"/>
</dbReference>